<feature type="transmembrane region" description="Helical" evidence="1">
    <location>
        <begin position="20"/>
        <end position="43"/>
    </location>
</feature>
<sequence length="271" mass="31447">MDSYATNTLQESPTNLKKGFLTPTIAYILFGIIFFKGLVFMYFRRHSSSSDPQFDDHYKKNPIYLRKKSCAYILFDIIFFMGLVFMYFRRHCSSLDYESGDIHRQPASKSPTVVAETAGECTNMFRGEMTGEPSDCPVCRYSERSEEVELVTWVWYLNRSEGTPPRWILSLATSTGNRCRILRRRLKSALICFVEVGEGETVKIIVYCNHIFHANCIEKWLEYQVTTPCAGPVCRSRVPWNRYLCRSKGTPPRWILNLATSTGNRCRSLRW</sequence>
<keyword evidence="1" id="KW-0812">Transmembrane</keyword>
<gene>
    <name evidence="3" type="ORF">PHAVU_008G180900g</name>
</gene>
<dbReference type="AlphaFoldDB" id="V7B5R6"/>
<keyword evidence="1" id="KW-0472">Membrane</keyword>
<organism evidence="3 4">
    <name type="scientific">Phaseolus vulgaris</name>
    <name type="common">Kidney bean</name>
    <name type="synonym">French bean</name>
    <dbReference type="NCBI Taxonomy" id="3885"/>
    <lineage>
        <taxon>Eukaryota</taxon>
        <taxon>Viridiplantae</taxon>
        <taxon>Streptophyta</taxon>
        <taxon>Embryophyta</taxon>
        <taxon>Tracheophyta</taxon>
        <taxon>Spermatophyta</taxon>
        <taxon>Magnoliopsida</taxon>
        <taxon>eudicotyledons</taxon>
        <taxon>Gunneridae</taxon>
        <taxon>Pentapetalae</taxon>
        <taxon>rosids</taxon>
        <taxon>fabids</taxon>
        <taxon>Fabales</taxon>
        <taxon>Fabaceae</taxon>
        <taxon>Papilionoideae</taxon>
        <taxon>50 kb inversion clade</taxon>
        <taxon>NPAAA clade</taxon>
        <taxon>indigoferoid/millettioid clade</taxon>
        <taxon>Phaseoleae</taxon>
        <taxon>Phaseolus</taxon>
    </lineage>
</organism>
<dbReference type="Pfam" id="PF13639">
    <property type="entry name" value="zf-RING_2"/>
    <property type="match status" value="1"/>
</dbReference>
<dbReference type="PANTHER" id="PTHR45676">
    <property type="entry name" value="RING-H2 FINGER PROTEIN ATL51-RELATED"/>
    <property type="match status" value="1"/>
</dbReference>
<accession>V7B5R6</accession>
<dbReference type="Proteomes" id="UP000000226">
    <property type="component" value="Chromosome 8"/>
</dbReference>
<keyword evidence="1" id="KW-1133">Transmembrane helix</keyword>
<keyword evidence="4" id="KW-1185">Reference proteome</keyword>
<evidence type="ECO:0000259" key="2">
    <source>
        <dbReference type="Pfam" id="PF13639"/>
    </source>
</evidence>
<proteinExistence type="predicted"/>
<dbReference type="EMBL" id="CM002295">
    <property type="protein sequence ID" value="ESW13252.1"/>
    <property type="molecule type" value="Genomic_DNA"/>
</dbReference>
<dbReference type="Gramene" id="ESW13252">
    <property type="protein sequence ID" value="ESW13252"/>
    <property type="gene ID" value="PHAVU_008G180900g"/>
</dbReference>
<evidence type="ECO:0000313" key="4">
    <source>
        <dbReference type="Proteomes" id="UP000000226"/>
    </source>
</evidence>
<dbReference type="PANTHER" id="PTHR45676:SF41">
    <property type="entry name" value="RING-H2 FINGER PROTEIN ATL66"/>
    <property type="match status" value="1"/>
</dbReference>
<dbReference type="OrthoDB" id="8062037at2759"/>
<dbReference type="InterPro" id="IPR001841">
    <property type="entry name" value="Znf_RING"/>
</dbReference>
<feature type="domain" description="RING-type" evidence="2">
    <location>
        <begin position="191"/>
        <end position="235"/>
    </location>
</feature>
<feature type="transmembrane region" description="Helical" evidence="1">
    <location>
        <begin position="69"/>
        <end position="88"/>
    </location>
</feature>
<dbReference type="Gene3D" id="3.30.40.10">
    <property type="entry name" value="Zinc/RING finger domain, C3HC4 (zinc finger)"/>
    <property type="match status" value="1"/>
</dbReference>
<protein>
    <recommendedName>
        <fullName evidence="2">RING-type domain-containing protein</fullName>
    </recommendedName>
</protein>
<name>V7B5R6_PHAVU</name>
<dbReference type="InterPro" id="IPR013083">
    <property type="entry name" value="Znf_RING/FYVE/PHD"/>
</dbReference>
<reference evidence="4" key="1">
    <citation type="journal article" date="2014" name="Nat. Genet.">
        <title>A reference genome for common bean and genome-wide analysis of dual domestications.</title>
        <authorList>
            <person name="Schmutz J."/>
            <person name="McClean P.E."/>
            <person name="Mamidi S."/>
            <person name="Wu G.A."/>
            <person name="Cannon S.B."/>
            <person name="Grimwood J."/>
            <person name="Jenkins J."/>
            <person name="Shu S."/>
            <person name="Song Q."/>
            <person name="Chavarro C."/>
            <person name="Torres-Torres M."/>
            <person name="Geffroy V."/>
            <person name="Moghaddam S.M."/>
            <person name="Gao D."/>
            <person name="Abernathy B."/>
            <person name="Barry K."/>
            <person name="Blair M."/>
            <person name="Brick M.A."/>
            <person name="Chovatia M."/>
            <person name="Gepts P."/>
            <person name="Goodstein D.M."/>
            <person name="Gonzales M."/>
            <person name="Hellsten U."/>
            <person name="Hyten D.L."/>
            <person name="Jia G."/>
            <person name="Kelly J.D."/>
            <person name="Kudrna D."/>
            <person name="Lee R."/>
            <person name="Richard M.M."/>
            <person name="Miklas P.N."/>
            <person name="Osorno J.M."/>
            <person name="Rodrigues J."/>
            <person name="Thareau V."/>
            <person name="Urrea C.A."/>
            <person name="Wang M."/>
            <person name="Yu Y."/>
            <person name="Zhang M."/>
            <person name="Wing R.A."/>
            <person name="Cregan P.B."/>
            <person name="Rokhsar D.S."/>
            <person name="Jackson S.A."/>
        </authorList>
    </citation>
    <scope>NUCLEOTIDE SEQUENCE [LARGE SCALE GENOMIC DNA]</scope>
    <source>
        <strain evidence="4">cv. G19833</strain>
    </source>
</reference>
<evidence type="ECO:0000313" key="3">
    <source>
        <dbReference type="EMBL" id="ESW13252.1"/>
    </source>
</evidence>
<dbReference type="SUPFAM" id="SSF57850">
    <property type="entry name" value="RING/U-box"/>
    <property type="match status" value="1"/>
</dbReference>
<evidence type="ECO:0000256" key="1">
    <source>
        <dbReference type="SAM" id="Phobius"/>
    </source>
</evidence>